<accession>A0A9X2E2C2</accession>
<keyword evidence="1" id="KW-0472">Membrane</keyword>
<proteinExistence type="predicted"/>
<dbReference type="RefSeq" id="WP_251909828.1">
    <property type="nucleotide sequence ID" value="NZ_JAMRXG010000002.1"/>
</dbReference>
<keyword evidence="1" id="KW-1133">Transmembrane helix</keyword>
<evidence type="ECO:0000256" key="1">
    <source>
        <dbReference type="SAM" id="Phobius"/>
    </source>
</evidence>
<evidence type="ECO:0000313" key="2">
    <source>
        <dbReference type="EMBL" id="MCM6772817.1"/>
    </source>
</evidence>
<keyword evidence="3" id="KW-1185">Reference proteome</keyword>
<dbReference type="AlphaFoldDB" id="A0A9X2E2C2"/>
<organism evidence="2 3">
    <name type="scientific">Nocardia pulmonis</name>
    <dbReference type="NCBI Taxonomy" id="2951408"/>
    <lineage>
        <taxon>Bacteria</taxon>
        <taxon>Bacillati</taxon>
        <taxon>Actinomycetota</taxon>
        <taxon>Actinomycetes</taxon>
        <taxon>Mycobacteriales</taxon>
        <taxon>Nocardiaceae</taxon>
        <taxon>Nocardia</taxon>
    </lineage>
</organism>
<protein>
    <submittedName>
        <fullName evidence="2">SHOCT domain-containing protein</fullName>
    </submittedName>
</protein>
<gene>
    <name evidence="2" type="ORF">NDR86_04945</name>
</gene>
<sequence length="86" mass="10065">MNEHLSSAAVSVLADHSDYGWHPGPYFWIFPLLFWLGLITLGIVFRRGRRRDDGIGTLRSAFARGEISEEDFLTRLEVLRRSRRRF</sequence>
<dbReference type="EMBL" id="JAMRXG010000002">
    <property type="protein sequence ID" value="MCM6772817.1"/>
    <property type="molecule type" value="Genomic_DNA"/>
</dbReference>
<evidence type="ECO:0000313" key="3">
    <source>
        <dbReference type="Proteomes" id="UP001139157"/>
    </source>
</evidence>
<dbReference type="Proteomes" id="UP001139157">
    <property type="component" value="Unassembled WGS sequence"/>
</dbReference>
<feature type="transmembrane region" description="Helical" evidence="1">
    <location>
        <begin position="26"/>
        <end position="45"/>
    </location>
</feature>
<reference evidence="2" key="1">
    <citation type="submission" date="2022-06" db="EMBL/GenBank/DDBJ databases">
        <title>Novel species in genus nocardia.</title>
        <authorList>
            <person name="Li F."/>
        </authorList>
    </citation>
    <scope>NUCLEOTIDE SEQUENCE</scope>
    <source>
        <strain evidence="2">CDC141</strain>
    </source>
</reference>
<comment type="caution">
    <text evidence="2">The sequence shown here is derived from an EMBL/GenBank/DDBJ whole genome shotgun (WGS) entry which is preliminary data.</text>
</comment>
<keyword evidence="1" id="KW-0812">Transmembrane</keyword>
<name>A0A9X2E2C2_9NOCA</name>